<feature type="region of interest" description="Disordered" evidence="2">
    <location>
        <begin position="1"/>
        <end position="26"/>
    </location>
</feature>
<gene>
    <name evidence="3" type="ORF">HAKA00212_LOCUS5966</name>
</gene>
<reference evidence="3" key="1">
    <citation type="submission" date="2021-01" db="EMBL/GenBank/DDBJ databases">
        <authorList>
            <person name="Corre E."/>
            <person name="Pelletier E."/>
            <person name="Niang G."/>
            <person name="Scheremetjew M."/>
            <person name="Finn R."/>
            <person name="Kale V."/>
            <person name="Holt S."/>
            <person name="Cochrane G."/>
            <person name="Meng A."/>
            <person name="Brown T."/>
            <person name="Cohen L."/>
        </authorList>
    </citation>
    <scope>NUCLEOTIDE SEQUENCE</scope>
    <source>
        <strain evidence="3">CCMP3107</strain>
    </source>
</reference>
<feature type="coiled-coil region" evidence="1">
    <location>
        <begin position="87"/>
        <end position="114"/>
    </location>
</feature>
<proteinExistence type="predicted"/>
<dbReference type="AlphaFoldDB" id="A0A6V1P717"/>
<evidence type="ECO:0000256" key="1">
    <source>
        <dbReference type="SAM" id="Coils"/>
    </source>
</evidence>
<dbReference type="EMBL" id="HBIU01013094">
    <property type="protein sequence ID" value="CAE0627288.1"/>
    <property type="molecule type" value="Transcribed_RNA"/>
</dbReference>
<organism evidence="3">
    <name type="scientific">Heterosigma akashiwo</name>
    <name type="common">Chromophytic alga</name>
    <name type="synonym">Heterosigma carterae</name>
    <dbReference type="NCBI Taxonomy" id="2829"/>
    <lineage>
        <taxon>Eukaryota</taxon>
        <taxon>Sar</taxon>
        <taxon>Stramenopiles</taxon>
        <taxon>Ochrophyta</taxon>
        <taxon>Raphidophyceae</taxon>
        <taxon>Chattonellales</taxon>
        <taxon>Chattonellaceae</taxon>
        <taxon>Heterosigma</taxon>
    </lineage>
</organism>
<evidence type="ECO:0000313" key="3">
    <source>
        <dbReference type="EMBL" id="CAE0627288.1"/>
    </source>
</evidence>
<sequence length="253" mass="29349">MEQYRGGREDTYSFDGQRHKQSKLSPRRGLTAYEWRDKMDNIRSEVAMIEKQSTKRVLHSAGKLDTVLQESFRKIKEPSEIDIRLAVNTHQHDMEELQNRQEQMNSEIDSFKVKHGIYSKGTYLGEKDKLKADKAANTVVKLVRAKYAAKLIDKKRKEWLVSLGVQRTGKNQNCESETTHKGAVEEDAVEKLATMPHIANLLYQLVEPPEPLLGWLWMSEIDEDQVSLIWYHNLKNFFVLLFFLHTAFLGDAL</sequence>
<accession>A0A6V1P717</accession>
<feature type="compositionally biased region" description="Basic and acidic residues" evidence="2">
    <location>
        <begin position="1"/>
        <end position="11"/>
    </location>
</feature>
<name>A0A6V1P717_HETAK</name>
<protein>
    <submittedName>
        <fullName evidence="3">Uncharacterized protein</fullName>
    </submittedName>
</protein>
<evidence type="ECO:0000256" key="2">
    <source>
        <dbReference type="SAM" id="MobiDB-lite"/>
    </source>
</evidence>
<keyword evidence="1" id="KW-0175">Coiled coil</keyword>